<gene>
    <name evidence="1" type="ORF">LX87_04793</name>
</gene>
<comment type="caution">
    <text evidence="1">The sequence shown here is derived from an EMBL/GenBank/DDBJ whole genome shotgun (WGS) entry which is preliminary data.</text>
</comment>
<sequence length="272" mass="30527">MKRILFTISFLLTVFGRPAYAQRYSNAVGISVGTLTLRMLDQQASPLRYRGTIRPVFGLRYGHASDRSRFNLRLSGGAGSMNPERFGSRSYATPFPDGKTFTYDVSSVFYSATIEADYLRRVSLPDNATGSLWVGGALQESMWYADEVANFPWVMNTATVAPVVQYDYPFQPRHTFTLRVDLAVFGLITRAIYANFPKSTDDTNVGAYFKQGTRTATINKLGNVNVQLGYGFRVNSRISLGAFYRVRYLSYPLPRPIRAVSSTLSLESEVRF</sequence>
<dbReference type="RefSeq" id="WP_111630818.1">
    <property type="nucleotide sequence ID" value="NZ_QLMC01000007.1"/>
</dbReference>
<evidence type="ECO:0000313" key="1">
    <source>
        <dbReference type="EMBL" id="RAJ92463.1"/>
    </source>
</evidence>
<organism evidence="1 2">
    <name type="scientific">Larkinella arboricola</name>
    <dbReference type="NCBI Taxonomy" id="643671"/>
    <lineage>
        <taxon>Bacteria</taxon>
        <taxon>Pseudomonadati</taxon>
        <taxon>Bacteroidota</taxon>
        <taxon>Cytophagia</taxon>
        <taxon>Cytophagales</taxon>
        <taxon>Spirosomataceae</taxon>
        <taxon>Larkinella</taxon>
    </lineage>
</organism>
<reference evidence="1 2" key="1">
    <citation type="submission" date="2018-06" db="EMBL/GenBank/DDBJ databases">
        <title>Genomic Encyclopedia of Archaeal and Bacterial Type Strains, Phase II (KMG-II): from individual species to whole genera.</title>
        <authorList>
            <person name="Goeker M."/>
        </authorList>
    </citation>
    <scope>NUCLEOTIDE SEQUENCE [LARGE SCALE GENOMIC DNA]</scope>
    <source>
        <strain evidence="1 2">DSM 21851</strain>
    </source>
</reference>
<evidence type="ECO:0008006" key="3">
    <source>
        <dbReference type="Google" id="ProtNLM"/>
    </source>
</evidence>
<protein>
    <recommendedName>
        <fullName evidence="3">Outer membrane protein with beta-barrel domain</fullName>
    </recommendedName>
</protein>
<proteinExistence type="predicted"/>
<dbReference type="EMBL" id="QLMC01000007">
    <property type="protein sequence ID" value="RAJ92463.1"/>
    <property type="molecule type" value="Genomic_DNA"/>
</dbReference>
<dbReference type="Proteomes" id="UP000248790">
    <property type="component" value="Unassembled WGS sequence"/>
</dbReference>
<dbReference type="OrthoDB" id="892872at2"/>
<accession>A0A327WP24</accession>
<dbReference type="AlphaFoldDB" id="A0A327WP24"/>
<evidence type="ECO:0000313" key="2">
    <source>
        <dbReference type="Proteomes" id="UP000248790"/>
    </source>
</evidence>
<keyword evidence="2" id="KW-1185">Reference proteome</keyword>
<name>A0A327WP24_LARAB</name>